<reference evidence="1" key="1">
    <citation type="submission" date="2022-06" db="EMBL/GenBank/DDBJ databases">
        <title>Whole genome shotgun sequencing (WGS) of Rathayibacter sp. ZW T2_19, isolated from stored onions (Allium cepa).</title>
        <authorList>
            <person name="Stoll D.A."/>
            <person name="Huch M."/>
        </authorList>
    </citation>
    <scope>NUCLEOTIDE SEQUENCE</scope>
    <source>
        <strain evidence="1">ZW T2_19</strain>
    </source>
</reference>
<dbReference type="Proteomes" id="UP001155240">
    <property type="component" value="Unassembled WGS sequence"/>
</dbReference>
<evidence type="ECO:0000313" key="2">
    <source>
        <dbReference type="Proteomes" id="UP001155240"/>
    </source>
</evidence>
<comment type="caution">
    <text evidence="1">The sequence shown here is derived from an EMBL/GenBank/DDBJ whole genome shotgun (WGS) entry which is preliminary data.</text>
</comment>
<dbReference type="AlphaFoldDB" id="A0A9X2IV41"/>
<evidence type="ECO:0000313" key="1">
    <source>
        <dbReference type="EMBL" id="MCM6764113.1"/>
    </source>
</evidence>
<gene>
    <name evidence="1" type="ORF">NB037_16995</name>
</gene>
<proteinExistence type="predicted"/>
<dbReference type="EMBL" id="JAMRYM010000111">
    <property type="protein sequence ID" value="MCM6764113.1"/>
    <property type="molecule type" value="Genomic_DNA"/>
</dbReference>
<protein>
    <submittedName>
        <fullName evidence="1">Uncharacterized protein</fullName>
    </submittedName>
</protein>
<name>A0A9X2IV41_9MICO</name>
<sequence length="67" mass="7396">DPREPGRRQQPVVQREQLGPLQRAELLSLDDGLLSAAGFPGVGERAPDSVLYSRGVETVFTVPRRVR</sequence>
<keyword evidence="2" id="KW-1185">Reference proteome</keyword>
<accession>A0A9X2IV41</accession>
<organism evidence="1 2">
    <name type="scientific">Rathayibacter rubneri</name>
    <dbReference type="NCBI Taxonomy" id="2950106"/>
    <lineage>
        <taxon>Bacteria</taxon>
        <taxon>Bacillati</taxon>
        <taxon>Actinomycetota</taxon>
        <taxon>Actinomycetes</taxon>
        <taxon>Micrococcales</taxon>
        <taxon>Microbacteriaceae</taxon>
        <taxon>Rathayibacter</taxon>
    </lineage>
</organism>
<feature type="non-terminal residue" evidence="1">
    <location>
        <position position="1"/>
    </location>
</feature>